<keyword evidence="4" id="KW-0413">Isomerase</keyword>
<name>A0A103Z2B8_BURCE</name>
<dbReference type="NCBIfam" id="TIGR01262">
    <property type="entry name" value="maiA"/>
    <property type="match status" value="1"/>
</dbReference>
<dbReference type="AlphaFoldDB" id="A0A103Z2B8"/>
<dbReference type="CDD" id="cd03191">
    <property type="entry name" value="GST_C_Zeta"/>
    <property type="match status" value="1"/>
</dbReference>
<feature type="domain" description="GST N-terminal" evidence="2">
    <location>
        <begin position="1"/>
        <end position="80"/>
    </location>
</feature>
<evidence type="ECO:0000259" key="2">
    <source>
        <dbReference type="PROSITE" id="PS50404"/>
    </source>
</evidence>
<dbReference type="SFLD" id="SFLDG00358">
    <property type="entry name" value="Main_(cytGST)"/>
    <property type="match status" value="1"/>
</dbReference>
<dbReference type="InterPro" id="IPR040079">
    <property type="entry name" value="Glutathione_S-Trfase"/>
</dbReference>
<dbReference type="FunFam" id="1.20.1050.10:FF:000017">
    <property type="entry name" value="Maleylacetoacetate isomerase"/>
    <property type="match status" value="1"/>
</dbReference>
<dbReference type="Gene3D" id="3.40.30.10">
    <property type="entry name" value="Glutaredoxin"/>
    <property type="match status" value="1"/>
</dbReference>
<sequence>MQLHNYFNSSTSYRVRIAMRLKKIDYQYVPVNLRNNENGTPAYLALNPAGGVPLLVTDDFSLHQSIAIVDWLDQVVPEPRLLPEDPVARARTLELSYAVACDIHPVNNMRVLKYLGRTFNATDAQKAQWYRHWVHEGFVAVESLLRKHRRGALCFGDEPTLAECCLVPQITNALRMGCDFSMFPISTEIFDACMTIPAFLDSAPGAQPDFQP</sequence>
<evidence type="ECO:0000256" key="1">
    <source>
        <dbReference type="ARBA" id="ARBA00010007"/>
    </source>
</evidence>
<dbReference type="InterPro" id="IPR034333">
    <property type="entry name" value="GST_Zeta_N"/>
</dbReference>
<evidence type="ECO:0000259" key="3">
    <source>
        <dbReference type="PROSITE" id="PS50405"/>
    </source>
</evidence>
<dbReference type="RefSeq" id="WP_059733198.1">
    <property type="nucleotide sequence ID" value="NZ_LOYH01000109.1"/>
</dbReference>
<accession>A0A103Z2B8</accession>
<dbReference type="SFLD" id="SFLDS00019">
    <property type="entry name" value="Glutathione_Transferase_(cytos"/>
    <property type="match status" value="1"/>
</dbReference>
<dbReference type="InterPro" id="IPR004045">
    <property type="entry name" value="Glutathione_S-Trfase_N"/>
</dbReference>
<dbReference type="PANTHER" id="PTHR42673:SF4">
    <property type="entry name" value="MALEYLACETOACETATE ISOMERASE"/>
    <property type="match status" value="1"/>
</dbReference>
<proteinExistence type="inferred from homology"/>
<organism evidence="4 5">
    <name type="scientific">Burkholderia cepacia</name>
    <name type="common">Pseudomonas cepacia</name>
    <dbReference type="NCBI Taxonomy" id="292"/>
    <lineage>
        <taxon>Bacteria</taxon>
        <taxon>Pseudomonadati</taxon>
        <taxon>Pseudomonadota</taxon>
        <taxon>Betaproteobacteria</taxon>
        <taxon>Burkholderiales</taxon>
        <taxon>Burkholderiaceae</taxon>
        <taxon>Burkholderia</taxon>
        <taxon>Burkholderia cepacia complex</taxon>
    </lineage>
</organism>
<dbReference type="GO" id="GO:0004364">
    <property type="term" value="F:glutathione transferase activity"/>
    <property type="evidence" value="ECO:0007669"/>
    <property type="project" value="TreeGrafter"/>
</dbReference>
<comment type="caution">
    <text evidence="4">The sequence shown here is derived from an EMBL/GenBank/DDBJ whole genome shotgun (WGS) entry which is preliminary data.</text>
</comment>
<gene>
    <name evidence="4" type="ORF">WS90_36165</name>
</gene>
<dbReference type="GO" id="GO:0006749">
    <property type="term" value="P:glutathione metabolic process"/>
    <property type="evidence" value="ECO:0007669"/>
    <property type="project" value="TreeGrafter"/>
</dbReference>
<dbReference type="PROSITE" id="PS50404">
    <property type="entry name" value="GST_NTER"/>
    <property type="match status" value="1"/>
</dbReference>
<dbReference type="Pfam" id="PF13409">
    <property type="entry name" value="GST_N_2"/>
    <property type="match status" value="1"/>
</dbReference>
<dbReference type="Proteomes" id="UP000069001">
    <property type="component" value="Unassembled WGS sequence"/>
</dbReference>
<dbReference type="GO" id="GO:0006559">
    <property type="term" value="P:L-phenylalanine catabolic process"/>
    <property type="evidence" value="ECO:0007669"/>
    <property type="project" value="TreeGrafter"/>
</dbReference>
<dbReference type="Gene3D" id="1.20.1050.10">
    <property type="match status" value="1"/>
</dbReference>
<dbReference type="GO" id="GO:0016034">
    <property type="term" value="F:maleylacetoacetate isomerase activity"/>
    <property type="evidence" value="ECO:0007669"/>
    <property type="project" value="TreeGrafter"/>
</dbReference>
<dbReference type="CDD" id="cd03042">
    <property type="entry name" value="GST_N_Zeta"/>
    <property type="match status" value="1"/>
</dbReference>
<dbReference type="InterPro" id="IPR036249">
    <property type="entry name" value="Thioredoxin-like_sf"/>
</dbReference>
<dbReference type="InterPro" id="IPR034330">
    <property type="entry name" value="GST_Zeta_C"/>
</dbReference>
<dbReference type="PROSITE" id="PS50405">
    <property type="entry name" value="GST_CTER"/>
    <property type="match status" value="1"/>
</dbReference>
<feature type="domain" description="GST C-terminal" evidence="3">
    <location>
        <begin position="85"/>
        <end position="212"/>
    </location>
</feature>
<dbReference type="SUPFAM" id="SSF47616">
    <property type="entry name" value="GST C-terminal domain-like"/>
    <property type="match status" value="1"/>
</dbReference>
<reference evidence="4 5" key="1">
    <citation type="submission" date="2015-11" db="EMBL/GenBank/DDBJ databases">
        <title>Expanding the genomic diversity of Burkholderia species for the development of highly accurate diagnostics.</title>
        <authorList>
            <person name="Sahl J."/>
            <person name="Keim P."/>
            <person name="Wagner D."/>
        </authorList>
    </citation>
    <scope>NUCLEOTIDE SEQUENCE [LARGE SCALE GENOMIC DNA]</scope>
    <source>
        <strain evidence="4 5">MSMB1302</strain>
    </source>
</reference>
<dbReference type="SUPFAM" id="SSF52833">
    <property type="entry name" value="Thioredoxin-like"/>
    <property type="match status" value="1"/>
</dbReference>
<dbReference type="PANTHER" id="PTHR42673">
    <property type="entry name" value="MALEYLACETOACETATE ISOMERASE"/>
    <property type="match status" value="1"/>
</dbReference>
<dbReference type="InterPro" id="IPR005955">
    <property type="entry name" value="GST_Zeta"/>
</dbReference>
<dbReference type="EMBL" id="LOYH01000109">
    <property type="protein sequence ID" value="KVK71993.1"/>
    <property type="molecule type" value="Genomic_DNA"/>
</dbReference>
<evidence type="ECO:0000313" key="5">
    <source>
        <dbReference type="Proteomes" id="UP000069001"/>
    </source>
</evidence>
<dbReference type="InterPro" id="IPR010987">
    <property type="entry name" value="Glutathione-S-Trfase_C-like"/>
</dbReference>
<protein>
    <submittedName>
        <fullName evidence="4">Maleylacetoacetate isomerase</fullName>
    </submittedName>
</protein>
<evidence type="ECO:0000313" key="4">
    <source>
        <dbReference type="EMBL" id="KVK71993.1"/>
    </source>
</evidence>
<dbReference type="GO" id="GO:0005737">
    <property type="term" value="C:cytoplasm"/>
    <property type="evidence" value="ECO:0007669"/>
    <property type="project" value="InterPro"/>
</dbReference>
<dbReference type="InterPro" id="IPR036282">
    <property type="entry name" value="Glutathione-S-Trfase_C_sf"/>
</dbReference>
<comment type="similarity">
    <text evidence="1">Belongs to the GST superfamily. Zeta family.</text>
</comment>